<name>A0A125NUQ2_HYPSL</name>
<dbReference type="RefSeq" id="WP_068461936.1">
    <property type="nucleotide sequence ID" value="NZ_LMTR01000065.1"/>
</dbReference>
<comment type="caution">
    <text evidence="1">The sequence shown here is derived from an EMBL/GenBank/DDBJ whole genome shotgun (WGS) entry which is preliminary data.</text>
</comment>
<accession>A0A125NUQ2</accession>
<protein>
    <submittedName>
        <fullName evidence="1">Uncharacterized protein</fullName>
    </submittedName>
</protein>
<organism evidence="1 2">
    <name type="scientific">Hyphomicrobium sulfonivorans</name>
    <dbReference type="NCBI Taxonomy" id="121290"/>
    <lineage>
        <taxon>Bacteria</taxon>
        <taxon>Pseudomonadati</taxon>
        <taxon>Pseudomonadota</taxon>
        <taxon>Alphaproteobacteria</taxon>
        <taxon>Hyphomicrobiales</taxon>
        <taxon>Hyphomicrobiaceae</taxon>
        <taxon>Hyphomicrobium</taxon>
    </lineage>
</organism>
<dbReference type="PATRIC" id="fig|121290.4.peg.3324"/>
<dbReference type="OrthoDB" id="7783360at2"/>
<dbReference type="Proteomes" id="UP000059074">
    <property type="component" value="Unassembled WGS sequence"/>
</dbReference>
<evidence type="ECO:0000313" key="1">
    <source>
        <dbReference type="EMBL" id="KWT67363.1"/>
    </source>
</evidence>
<gene>
    <name evidence="1" type="ORF">APY04_1928</name>
</gene>
<dbReference type="STRING" id="121290.APY04_1928"/>
<dbReference type="AlphaFoldDB" id="A0A125NUQ2"/>
<sequence length="135" mass="14797">MAGNIDAVIAALRVVLDAAEESDEPFVKVEAANRWIKQLPGTWTGRWRKLMLKGDGSGDARRDEFVGHVRAVLAFLESNSKEAPATRKWWSLRRRSGQQQPAAPVAAQAAAAAVKPVKARPVNLLRVRKPMPGVH</sequence>
<proteinExistence type="predicted"/>
<evidence type="ECO:0000313" key="2">
    <source>
        <dbReference type="Proteomes" id="UP000059074"/>
    </source>
</evidence>
<reference evidence="1 2" key="1">
    <citation type="submission" date="2015-10" db="EMBL/GenBank/DDBJ databases">
        <title>Transcriptomic analysis of a linuron degrading triple-species bacterial consortium.</title>
        <authorList>
            <person name="Albers P."/>
        </authorList>
    </citation>
    <scope>NUCLEOTIDE SEQUENCE [LARGE SCALE GENOMIC DNA]</scope>
    <source>
        <strain evidence="1 2">WDL6</strain>
    </source>
</reference>
<dbReference type="EMBL" id="LMTR01000065">
    <property type="protein sequence ID" value="KWT67363.1"/>
    <property type="molecule type" value="Genomic_DNA"/>
</dbReference>
<keyword evidence="2" id="KW-1185">Reference proteome</keyword>